<dbReference type="Proteomes" id="UP000075531">
    <property type="component" value="Unassembled WGS sequence"/>
</dbReference>
<proteinExistence type="predicted"/>
<dbReference type="AlphaFoldDB" id="A0A151B5L0"/>
<dbReference type="InterPro" id="IPR048402">
    <property type="entry name" value="YpeB_N"/>
</dbReference>
<evidence type="ECO:0000313" key="6">
    <source>
        <dbReference type="Proteomes" id="UP000075531"/>
    </source>
</evidence>
<dbReference type="GO" id="GO:0009847">
    <property type="term" value="P:spore germination"/>
    <property type="evidence" value="ECO:0007669"/>
    <property type="project" value="InterPro"/>
</dbReference>
<reference evidence="5 6" key="1">
    <citation type="submission" date="2016-02" db="EMBL/GenBank/DDBJ databases">
        <title>Genome sequence of Clostridium tepidiprofundi DSM 19306.</title>
        <authorList>
            <person name="Poehlein A."/>
            <person name="Daniel R."/>
        </authorList>
    </citation>
    <scope>NUCLEOTIDE SEQUENCE [LARGE SCALE GENOMIC DNA]</scope>
    <source>
        <strain evidence="5 6">DSM 19306</strain>
    </source>
</reference>
<feature type="domain" description="PepSY" evidence="2">
    <location>
        <begin position="387"/>
        <end position="445"/>
    </location>
</feature>
<dbReference type="OrthoDB" id="2372097at2"/>
<dbReference type="Pfam" id="PF20769">
    <property type="entry name" value="YPEB_N"/>
    <property type="match status" value="1"/>
</dbReference>
<dbReference type="STRING" id="1121338.CLTEP_11010"/>
<feature type="domain" description="Sporulation protein YpeB N-terminal" evidence="4">
    <location>
        <begin position="33"/>
        <end position="168"/>
    </location>
</feature>
<dbReference type="PATRIC" id="fig|1121338.3.peg.1135"/>
<dbReference type="RefSeq" id="WP_066823734.1">
    <property type="nucleotide sequence ID" value="NZ_LTBA01000008.1"/>
</dbReference>
<feature type="domain" description="Sporulation protein YpeB PepSY1 and PepSY2" evidence="3">
    <location>
        <begin position="186"/>
        <end position="382"/>
    </location>
</feature>
<dbReference type="NCBIfam" id="TIGR02889">
    <property type="entry name" value="spore_YpeB"/>
    <property type="match status" value="1"/>
</dbReference>
<sequence length="459" mass="52118">MKTNMTKKRIVYTCVVTLIVVFTTTFAILMTLERTDYRNYLQGQYSKNMYDLINSVQNIRSNLSKSAIIGSSEQNIIVFSEIFRYASIANDKLHSLPISQEVLGDTSAFLSRVGDFCYSLAASASKGKELTDADYNKIDMLEEESFQLEAELNKVLSDINEGNVKWGEIRKKVTGVFAKTSGEKQISKKFEGIQKQIAQYPALIYDGPFSDNVQEIKPRILKQKKISQHKASEIVKYVLGKEKISNIKVISSDGKTNIPSYRFNVNMKNRKKNDSSVICEVSKNGGRIVYLLDNKTITNPKISEKEALKIGKNFLERMGYKNMVSTYTLNYKKYEVINYVYNQNGIMVYPDQIKLKIALDDGEIIGVEAEKYLTSHIDNRKISEPTITKSEAYKKVGKRLKINSVKLAIVPTETNKEVLCYEFAGQYKGKNFIVYINAQTGHEQKIIEIINTPNGKLTI</sequence>
<dbReference type="InterPro" id="IPR025711">
    <property type="entry name" value="PepSY"/>
</dbReference>
<keyword evidence="1" id="KW-1133">Transmembrane helix</keyword>
<evidence type="ECO:0000259" key="3">
    <source>
        <dbReference type="Pfam" id="PF14620"/>
    </source>
</evidence>
<dbReference type="Pfam" id="PF14620">
    <property type="entry name" value="YPEB_PepSY1-2"/>
    <property type="match status" value="1"/>
</dbReference>
<evidence type="ECO:0000259" key="4">
    <source>
        <dbReference type="Pfam" id="PF20769"/>
    </source>
</evidence>
<feature type="transmembrane region" description="Helical" evidence="1">
    <location>
        <begin position="12"/>
        <end position="32"/>
    </location>
</feature>
<evidence type="ECO:0000313" key="5">
    <source>
        <dbReference type="EMBL" id="KYH34937.1"/>
    </source>
</evidence>
<accession>A0A151B5L0</accession>
<evidence type="ECO:0000259" key="2">
    <source>
        <dbReference type="Pfam" id="PF03413"/>
    </source>
</evidence>
<comment type="caution">
    <text evidence="5">The sequence shown here is derived from an EMBL/GenBank/DDBJ whole genome shotgun (WGS) entry which is preliminary data.</text>
</comment>
<keyword evidence="1" id="KW-0472">Membrane</keyword>
<keyword evidence="6" id="KW-1185">Reference proteome</keyword>
<protein>
    <submittedName>
        <fullName evidence="5">Sporulation protein YpeB</fullName>
    </submittedName>
</protein>
<dbReference type="Pfam" id="PF03413">
    <property type="entry name" value="PepSY"/>
    <property type="match status" value="1"/>
</dbReference>
<evidence type="ECO:0000256" key="1">
    <source>
        <dbReference type="SAM" id="Phobius"/>
    </source>
</evidence>
<dbReference type="EMBL" id="LTBA01000008">
    <property type="protein sequence ID" value="KYH34937.1"/>
    <property type="molecule type" value="Genomic_DNA"/>
</dbReference>
<dbReference type="InterPro" id="IPR014239">
    <property type="entry name" value="YpeB_PepSY1-2"/>
</dbReference>
<organism evidence="5 6">
    <name type="scientific">Clostridium tepidiprofundi DSM 19306</name>
    <dbReference type="NCBI Taxonomy" id="1121338"/>
    <lineage>
        <taxon>Bacteria</taxon>
        <taxon>Bacillati</taxon>
        <taxon>Bacillota</taxon>
        <taxon>Clostridia</taxon>
        <taxon>Eubacteriales</taxon>
        <taxon>Clostridiaceae</taxon>
        <taxon>Clostridium</taxon>
    </lineage>
</organism>
<gene>
    <name evidence="5" type="primary">ypeB</name>
    <name evidence="5" type="ORF">CLTEP_11010</name>
</gene>
<keyword evidence="1" id="KW-0812">Transmembrane</keyword>
<name>A0A151B5L0_9CLOT</name>